<dbReference type="AlphaFoldDB" id="A0A9N9JV21"/>
<proteinExistence type="predicted"/>
<reference evidence="1" key="1">
    <citation type="submission" date="2021-06" db="EMBL/GenBank/DDBJ databases">
        <authorList>
            <person name="Kallberg Y."/>
            <person name="Tangrot J."/>
            <person name="Rosling A."/>
        </authorList>
    </citation>
    <scope>NUCLEOTIDE SEQUENCE</scope>
    <source>
        <strain evidence="1">MA453B</strain>
    </source>
</reference>
<name>A0A9N9JV21_9GLOM</name>
<dbReference type="EMBL" id="CAJVPY010032189">
    <property type="protein sequence ID" value="CAG8797484.1"/>
    <property type="molecule type" value="Genomic_DNA"/>
</dbReference>
<gene>
    <name evidence="1" type="ORF">DERYTH_LOCUS22686</name>
</gene>
<protein>
    <submittedName>
        <fullName evidence="1">3114_t:CDS:1</fullName>
    </submittedName>
</protein>
<dbReference type="OrthoDB" id="10514911at2759"/>
<accession>A0A9N9JV21</accession>
<comment type="caution">
    <text evidence="1">The sequence shown here is derived from an EMBL/GenBank/DDBJ whole genome shotgun (WGS) entry which is preliminary data.</text>
</comment>
<sequence>KVAAANFFYTMEKEEFENGPSGSTVKFGKAMYFKTSSKMGYVIYKRPEQPGALSLVE</sequence>
<feature type="non-terminal residue" evidence="1">
    <location>
        <position position="57"/>
    </location>
</feature>
<evidence type="ECO:0000313" key="1">
    <source>
        <dbReference type="EMBL" id="CAG8797484.1"/>
    </source>
</evidence>
<dbReference type="Proteomes" id="UP000789405">
    <property type="component" value="Unassembled WGS sequence"/>
</dbReference>
<organism evidence="1 2">
    <name type="scientific">Dentiscutata erythropus</name>
    <dbReference type="NCBI Taxonomy" id="1348616"/>
    <lineage>
        <taxon>Eukaryota</taxon>
        <taxon>Fungi</taxon>
        <taxon>Fungi incertae sedis</taxon>
        <taxon>Mucoromycota</taxon>
        <taxon>Glomeromycotina</taxon>
        <taxon>Glomeromycetes</taxon>
        <taxon>Diversisporales</taxon>
        <taxon>Gigasporaceae</taxon>
        <taxon>Dentiscutata</taxon>
    </lineage>
</organism>
<keyword evidence="2" id="KW-1185">Reference proteome</keyword>
<feature type="non-terminal residue" evidence="1">
    <location>
        <position position="1"/>
    </location>
</feature>
<evidence type="ECO:0000313" key="2">
    <source>
        <dbReference type="Proteomes" id="UP000789405"/>
    </source>
</evidence>